<evidence type="ECO:0000313" key="2">
    <source>
        <dbReference type="EMBL" id="AOP34747.1"/>
    </source>
</evidence>
<dbReference type="AlphaFoldDB" id="A0A1D7UYU2"/>
<keyword evidence="1" id="KW-1133">Transmembrane helix</keyword>
<feature type="transmembrane region" description="Helical" evidence="1">
    <location>
        <begin position="102"/>
        <end position="122"/>
    </location>
</feature>
<name>A0A1D7UYU2_9LEPT</name>
<evidence type="ECO:0000256" key="1">
    <source>
        <dbReference type="SAM" id="Phobius"/>
    </source>
</evidence>
<dbReference type="KEGG" id="laj:A0128_13350"/>
<proteinExistence type="predicted"/>
<dbReference type="Proteomes" id="UP000094197">
    <property type="component" value="Chromosome 1"/>
</dbReference>
<evidence type="ECO:0000313" key="3">
    <source>
        <dbReference type="Proteomes" id="UP000094197"/>
    </source>
</evidence>
<dbReference type="EMBL" id="CP015217">
    <property type="protein sequence ID" value="AOP34747.1"/>
    <property type="molecule type" value="Genomic_DNA"/>
</dbReference>
<feature type="transmembrane region" description="Helical" evidence="1">
    <location>
        <begin position="50"/>
        <end position="70"/>
    </location>
</feature>
<feature type="transmembrane region" description="Helical" evidence="1">
    <location>
        <begin position="12"/>
        <end position="30"/>
    </location>
</feature>
<organism evidence="2 3">
    <name type="scientific">Leptospira tipperaryensis</name>
    <dbReference type="NCBI Taxonomy" id="2564040"/>
    <lineage>
        <taxon>Bacteria</taxon>
        <taxon>Pseudomonadati</taxon>
        <taxon>Spirochaetota</taxon>
        <taxon>Spirochaetia</taxon>
        <taxon>Leptospirales</taxon>
        <taxon>Leptospiraceae</taxon>
        <taxon>Leptospira</taxon>
    </lineage>
</organism>
<keyword evidence="3" id="KW-1185">Reference proteome</keyword>
<keyword evidence="1" id="KW-0812">Transmembrane</keyword>
<keyword evidence="1" id="KW-0472">Membrane</keyword>
<accession>A0A1D7UYU2</accession>
<feature type="transmembrane region" description="Helical" evidence="1">
    <location>
        <begin position="77"/>
        <end position="96"/>
    </location>
</feature>
<sequence length="129" mass="14295">MFRLKAKQRLKLHSYLGISSILLLTLRIFLPLFSSFFLLSEEISLLSGRIGIFLGLFAFLTGSGLGNYTFVQNSKYAELHVILLLAGLALQVPGISASHSEILAIAAAWTGFPLLVAGWLYGRKIRNRR</sequence>
<reference evidence="2 3" key="1">
    <citation type="submission" date="2016-04" db="EMBL/GenBank/DDBJ databases">
        <title>Complete genome seqeunce of Leptospira alstonii serovar Room22.</title>
        <authorList>
            <person name="Nally J.E."/>
            <person name="Bayles D.O."/>
            <person name="Hurley D."/>
            <person name="Fanning S."/>
            <person name="McMahon B.J."/>
            <person name="Arent Z."/>
        </authorList>
    </citation>
    <scope>NUCLEOTIDE SEQUENCE [LARGE SCALE GENOMIC DNA]</scope>
    <source>
        <strain evidence="2 3">GWTS #1</strain>
    </source>
</reference>
<dbReference type="OrthoDB" id="346152at2"/>
<protein>
    <submittedName>
        <fullName evidence="2">Uncharacterized protein</fullName>
    </submittedName>
</protein>
<dbReference type="RefSeq" id="WP_069607970.1">
    <property type="nucleotide sequence ID" value="NZ_CP015217.1"/>
</dbReference>
<gene>
    <name evidence="2" type="ORF">A0128_13350</name>
</gene>